<evidence type="ECO:0000256" key="1">
    <source>
        <dbReference type="SAM" id="Coils"/>
    </source>
</evidence>
<reference evidence="2 3" key="1">
    <citation type="submission" date="2016-10" db="EMBL/GenBank/DDBJ databases">
        <authorList>
            <person name="de Groot N.N."/>
        </authorList>
    </citation>
    <scope>NUCLEOTIDE SEQUENCE [LARGE SCALE GENOMIC DNA]</scope>
    <source>
        <strain evidence="2 3">DSM 15283</strain>
    </source>
</reference>
<keyword evidence="3" id="KW-1185">Reference proteome</keyword>
<protein>
    <submittedName>
        <fullName evidence="2">Uncharacterized protein</fullName>
    </submittedName>
</protein>
<organism evidence="2 3">
    <name type="scientific">Shimia aestuarii</name>
    <dbReference type="NCBI Taxonomy" id="254406"/>
    <lineage>
        <taxon>Bacteria</taxon>
        <taxon>Pseudomonadati</taxon>
        <taxon>Pseudomonadota</taxon>
        <taxon>Alphaproteobacteria</taxon>
        <taxon>Rhodobacterales</taxon>
        <taxon>Roseobacteraceae</taxon>
    </lineage>
</organism>
<sequence>MSSGIKMRNVGSASFSDVHIDGFETGVDAKDVGRLAMRSVSVVEAITAFKLDTISELEVSETTLTSRVEKLVSKLESHQETKELLKNAREELATASGTQDAVDRLKRSGLGRWLAGQQFVAWLTLAVALMPS</sequence>
<gene>
    <name evidence="2" type="ORF">SAMN04488042_105152</name>
</gene>
<dbReference type="EMBL" id="FOTQ01000005">
    <property type="protein sequence ID" value="SFM24809.1"/>
    <property type="molecule type" value="Genomic_DNA"/>
</dbReference>
<accession>A0A1I4PAS3</accession>
<dbReference type="RefSeq" id="WP_093094330.1">
    <property type="nucleotide sequence ID" value="NZ_FOTQ01000005.1"/>
</dbReference>
<evidence type="ECO:0000313" key="3">
    <source>
        <dbReference type="Proteomes" id="UP000199144"/>
    </source>
</evidence>
<proteinExistence type="predicted"/>
<dbReference type="Proteomes" id="UP000199144">
    <property type="component" value="Unassembled WGS sequence"/>
</dbReference>
<name>A0A1I4PAS3_9RHOB</name>
<evidence type="ECO:0000313" key="2">
    <source>
        <dbReference type="EMBL" id="SFM24809.1"/>
    </source>
</evidence>
<feature type="coiled-coil region" evidence="1">
    <location>
        <begin position="68"/>
        <end position="98"/>
    </location>
</feature>
<keyword evidence="1" id="KW-0175">Coiled coil</keyword>
<dbReference type="AlphaFoldDB" id="A0A1I4PAS3"/>